<evidence type="ECO:0000313" key="3">
    <source>
        <dbReference type="Proteomes" id="UP000324222"/>
    </source>
</evidence>
<comment type="caution">
    <text evidence="2">The sequence shown here is derived from an EMBL/GenBank/DDBJ whole genome shotgun (WGS) entry which is preliminary data.</text>
</comment>
<organism evidence="2 3">
    <name type="scientific">Portunus trituberculatus</name>
    <name type="common">Swimming crab</name>
    <name type="synonym">Neptunus trituberculatus</name>
    <dbReference type="NCBI Taxonomy" id="210409"/>
    <lineage>
        <taxon>Eukaryota</taxon>
        <taxon>Metazoa</taxon>
        <taxon>Ecdysozoa</taxon>
        <taxon>Arthropoda</taxon>
        <taxon>Crustacea</taxon>
        <taxon>Multicrustacea</taxon>
        <taxon>Malacostraca</taxon>
        <taxon>Eumalacostraca</taxon>
        <taxon>Eucarida</taxon>
        <taxon>Decapoda</taxon>
        <taxon>Pleocyemata</taxon>
        <taxon>Brachyura</taxon>
        <taxon>Eubrachyura</taxon>
        <taxon>Portunoidea</taxon>
        <taxon>Portunidae</taxon>
        <taxon>Portuninae</taxon>
        <taxon>Portunus</taxon>
    </lineage>
</organism>
<dbReference type="AlphaFoldDB" id="A0A5B7GHZ2"/>
<name>A0A5B7GHZ2_PORTR</name>
<feature type="compositionally biased region" description="Basic and acidic residues" evidence="1">
    <location>
        <begin position="117"/>
        <end position="129"/>
    </location>
</feature>
<evidence type="ECO:0000313" key="2">
    <source>
        <dbReference type="EMBL" id="MPC58542.1"/>
    </source>
</evidence>
<dbReference type="EMBL" id="VSRR010015776">
    <property type="protein sequence ID" value="MPC58542.1"/>
    <property type="molecule type" value="Genomic_DNA"/>
</dbReference>
<proteinExistence type="predicted"/>
<dbReference type="Proteomes" id="UP000324222">
    <property type="component" value="Unassembled WGS sequence"/>
</dbReference>
<evidence type="ECO:0000256" key="1">
    <source>
        <dbReference type="SAM" id="MobiDB-lite"/>
    </source>
</evidence>
<feature type="region of interest" description="Disordered" evidence="1">
    <location>
        <begin position="1"/>
        <end position="129"/>
    </location>
</feature>
<keyword evidence="3" id="KW-1185">Reference proteome</keyword>
<reference evidence="2 3" key="1">
    <citation type="submission" date="2019-05" db="EMBL/GenBank/DDBJ databases">
        <title>Another draft genome of Portunus trituberculatus and its Hox gene families provides insights of decapod evolution.</title>
        <authorList>
            <person name="Jeong J.-H."/>
            <person name="Song I."/>
            <person name="Kim S."/>
            <person name="Choi T."/>
            <person name="Kim D."/>
            <person name="Ryu S."/>
            <person name="Kim W."/>
        </authorList>
    </citation>
    <scope>NUCLEOTIDE SEQUENCE [LARGE SCALE GENOMIC DNA]</scope>
    <source>
        <tissue evidence="2">Muscle</tissue>
    </source>
</reference>
<sequence>MREGTNKQNLIQTDRLEKTQRETEERQCQPKESDHQLYLGSDTRRPRYGHTQANQQQKSTRLIMASKRSPPHGEQTRPPLHPLLPAPRAASRSKRRYRDVYEGLSASSWLKGGSECSRGREGSRPTRGR</sequence>
<feature type="compositionally biased region" description="Polar residues" evidence="1">
    <location>
        <begin position="1"/>
        <end position="12"/>
    </location>
</feature>
<feature type="compositionally biased region" description="Basic and acidic residues" evidence="1">
    <location>
        <begin position="14"/>
        <end position="35"/>
    </location>
</feature>
<protein>
    <submittedName>
        <fullName evidence="2">Uncharacterized protein</fullName>
    </submittedName>
</protein>
<feature type="compositionally biased region" description="Polar residues" evidence="1">
    <location>
        <begin position="51"/>
        <end position="60"/>
    </location>
</feature>
<gene>
    <name evidence="2" type="ORF">E2C01_052548</name>
</gene>
<accession>A0A5B7GHZ2</accession>